<organism evidence="1">
    <name type="scientific">hydrothermal vent metagenome</name>
    <dbReference type="NCBI Taxonomy" id="652676"/>
    <lineage>
        <taxon>unclassified sequences</taxon>
        <taxon>metagenomes</taxon>
        <taxon>ecological metagenomes</taxon>
    </lineage>
</organism>
<sequence>MAVAGKSESTGGQESNSIIIVAAKFINRSDGSQGRNTVR</sequence>
<gene>
    <name evidence="1" type="ORF">MGWOODY_Clf1987</name>
</gene>
<protein>
    <submittedName>
        <fullName evidence="1">Uncharacterized protein</fullName>
    </submittedName>
</protein>
<name>A0A170Q9I6_9ZZZZ</name>
<reference evidence="1" key="1">
    <citation type="submission" date="2015-10" db="EMBL/GenBank/DDBJ databases">
        <authorList>
            <person name="Gilbert D.G."/>
        </authorList>
    </citation>
    <scope>NUCLEOTIDE SEQUENCE</scope>
</reference>
<evidence type="ECO:0000313" key="1">
    <source>
        <dbReference type="EMBL" id="CUV01723.1"/>
    </source>
</evidence>
<proteinExistence type="predicted"/>
<dbReference type="AlphaFoldDB" id="A0A170Q9I6"/>
<accession>A0A170Q9I6</accession>
<dbReference type="EMBL" id="FAXA01000122">
    <property type="protein sequence ID" value="CUV01723.1"/>
    <property type="molecule type" value="Genomic_DNA"/>
</dbReference>